<name>X1T8L9_9ZZZZ</name>
<reference evidence="1" key="1">
    <citation type="journal article" date="2014" name="Front. Microbiol.">
        <title>High frequency of phylogenetically diverse reductive dehalogenase-homologous genes in deep subseafloor sedimentary metagenomes.</title>
        <authorList>
            <person name="Kawai M."/>
            <person name="Futagami T."/>
            <person name="Toyoda A."/>
            <person name="Takaki Y."/>
            <person name="Nishi S."/>
            <person name="Hori S."/>
            <person name="Arai W."/>
            <person name="Tsubouchi T."/>
            <person name="Morono Y."/>
            <person name="Uchiyama I."/>
            <person name="Ito T."/>
            <person name="Fujiyama A."/>
            <person name="Inagaki F."/>
            <person name="Takami H."/>
        </authorList>
    </citation>
    <scope>NUCLEOTIDE SEQUENCE</scope>
    <source>
        <strain evidence="1">Expedition CK06-06</strain>
    </source>
</reference>
<comment type="caution">
    <text evidence="1">The sequence shown here is derived from an EMBL/GenBank/DDBJ whole genome shotgun (WGS) entry which is preliminary data.</text>
</comment>
<protein>
    <submittedName>
        <fullName evidence="1">Uncharacterized protein</fullName>
    </submittedName>
</protein>
<proteinExistence type="predicted"/>
<gene>
    <name evidence="1" type="ORF">S12H4_31990</name>
</gene>
<feature type="non-terminal residue" evidence="1">
    <location>
        <position position="1"/>
    </location>
</feature>
<accession>X1T8L9</accession>
<dbReference type="EMBL" id="BARW01018719">
    <property type="protein sequence ID" value="GAJ01614.1"/>
    <property type="molecule type" value="Genomic_DNA"/>
</dbReference>
<sequence length="124" mass="12823">VRIIVATTASAGAGATTVALRPNGGKQWRILYAVGYHNDVAPPRNCVWHCIDPAGGDSLAPDVSLNGLEVLALGGVAANGQSLAVAPFKATLDHYYHFIFDASAGAQSGYIRAVVEEFSGLVDA</sequence>
<dbReference type="AlphaFoldDB" id="X1T8L9"/>
<organism evidence="1">
    <name type="scientific">marine sediment metagenome</name>
    <dbReference type="NCBI Taxonomy" id="412755"/>
    <lineage>
        <taxon>unclassified sequences</taxon>
        <taxon>metagenomes</taxon>
        <taxon>ecological metagenomes</taxon>
    </lineage>
</organism>
<evidence type="ECO:0000313" key="1">
    <source>
        <dbReference type="EMBL" id="GAJ01614.1"/>
    </source>
</evidence>